<dbReference type="InterPro" id="IPR001387">
    <property type="entry name" value="Cro/C1-type_HTH"/>
</dbReference>
<evidence type="ECO:0000256" key="1">
    <source>
        <dbReference type="SAM" id="MobiDB-lite"/>
    </source>
</evidence>
<dbReference type="CDD" id="cd00093">
    <property type="entry name" value="HTH_XRE"/>
    <property type="match status" value="1"/>
</dbReference>
<organism evidence="3 4">
    <name type="scientific">Streptantibioticus ferralitis</name>
    <dbReference type="NCBI Taxonomy" id="236510"/>
    <lineage>
        <taxon>Bacteria</taxon>
        <taxon>Bacillati</taxon>
        <taxon>Actinomycetota</taxon>
        <taxon>Actinomycetes</taxon>
        <taxon>Kitasatosporales</taxon>
        <taxon>Streptomycetaceae</taxon>
        <taxon>Streptantibioticus</taxon>
    </lineage>
</organism>
<accession>A0ABT5Z1A8</accession>
<evidence type="ECO:0000313" key="4">
    <source>
        <dbReference type="Proteomes" id="UP001220022"/>
    </source>
</evidence>
<dbReference type="SUPFAM" id="SSF47413">
    <property type="entry name" value="lambda repressor-like DNA-binding domains"/>
    <property type="match status" value="1"/>
</dbReference>
<sequence>MSEEPQSPAAQFGHEIKRARESRGWSQTELAD</sequence>
<dbReference type="EMBL" id="JARHTQ010000011">
    <property type="protein sequence ID" value="MDF2257622.1"/>
    <property type="molecule type" value="Genomic_DNA"/>
</dbReference>
<proteinExistence type="predicted"/>
<dbReference type="PROSITE" id="PS50943">
    <property type="entry name" value="HTH_CROC1"/>
    <property type="match status" value="1"/>
</dbReference>
<protein>
    <submittedName>
        <fullName evidence="3">Helix-turn-helix transcriptional regulator</fullName>
    </submittedName>
</protein>
<feature type="compositionally biased region" description="Basic and acidic residues" evidence="1">
    <location>
        <begin position="14"/>
        <end position="23"/>
    </location>
</feature>
<reference evidence="3 4" key="1">
    <citation type="submission" date="2023-03" db="EMBL/GenBank/DDBJ databases">
        <title>Draft genome sequence of type strain Streptomyces ferralitis JCM 14344.</title>
        <authorList>
            <person name="Klaysubun C."/>
            <person name="Duangmal K."/>
        </authorList>
    </citation>
    <scope>NUCLEOTIDE SEQUENCE [LARGE SCALE GENOMIC DNA]</scope>
    <source>
        <strain evidence="3 4">JCM 14344</strain>
    </source>
</reference>
<keyword evidence="4" id="KW-1185">Reference proteome</keyword>
<evidence type="ECO:0000259" key="2">
    <source>
        <dbReference type="PROSITE" id="PS50943"/>
    </source>
</evidence>
<dbReference type="Gene3D" id="1.10.260.40">
    <property type="entry name" value="lambda repressor-like DNA-binding domains"/>
    <property type="match status" value="1"/>
</dbReference>
<feature type="region of interest" description="Disordered" evidence="1">
    <location>
        <begin position="1"/>
        <end position="32"/>
    </location>
</feature>
<feature type="domain" description="HTH cro/C1-type" evidence="2">
    <location>
        <begin position="16"/>
        <end position="32"/>
    </location>
</feature>
<dbReference type="RefSeq" id="WP_275815829.1">
    <property type="nucleotide sequence ID" value="NZ_BAAANM010000027.1"/>
</dbReference>
<dbReference type="Proteomes" id="UP001220022">
    <property type="component" value="Unassembled WGS sequence"/>
</dbReference>
<dbReference type="InterPro" id="IPR010982">
    <property type="entry name" value="Lambda_DNA-bd_dom_sf"/>
</dbReference>
<gene>
    <name evidence="3" type="ORF">P2L57_18435</name>
</gene>
<comment type="caution">
    <text evidence="3">The sequence shown here is derived from an EMBL/GenBank/DDBJ whole genome shotgun (WGS) entry which is preliminary data.</text>
</comment>
<name>A0ABT5Z1A8_9ACTN</name>
<evidence type="ECO:0000313" key="3">
    <source>
        <dbReference type="EMBL" id="MDF2257622.1"/>
    </source>
</evidence>